<feature type="compositionally biased region" description="Pro residues" evidence="1">
    <location>
        <begin position="177"/>
        <end position="213"/>
    </location>
</feature>
<feature type="compositionally biased region" description="Basic and acidic residues" evidence="1">
    <location>
        <begin position="79"/>
        <end position="93"/>
    </location>
</feature>
<dbReference type="Proteomes" id="UP001528912">
    <property type="component" value="Unassembled WGS sequence"/>
</dbReference>
<dbReference type="EMBL" id="JAROAV010000024">
    <property type="protein sequence ID" value="MDF8264122.1"/>
    <property type="molecule type" value="Genomic_DNA"/>
</dbReference>
<proteinExistence type="predicted"/>
<keyword evidence="2" id="KW-1133">Transmembrane helix</keyword>
<evidence type="ECO:0000256" key="1">
    <source>
        <dbReference type="SAM" id="MobiDB-lite"/>
    </source>
</evidence>
<keyword evidence="2" id="KW-0472">Membrane</keyword>
<organism evidence="3 4">
    <name type="scientific">Luteipulveratus flavus</name>
    <dbReference type="NCBI Taxonomy" id="3031728"/>
    <lineage>
        <taxon>Bacteria</taxon>
        <taxon>Bacillati</taxon>
        <taxon>Actinomycetota</taxon>
        <taxon>Actinomycetes</taxon>
        <taxon>Micrococcales</taxon>
        <taxon>Dermacoccaceae</taxon>
        <taxon>Luteipulveratus</taxon>
    </lineage>
</organism>
<reference evidence="3 4" key="1">
    <citation type="submission" date="2023-03" db="EMBL/GenBank/DDBJ databases">
        <title>YIM 133296 draft genome.</title>
        <authorList>
            <person name="Xiong L."/>
        </authorList>
    </citation>
    <scope>NUCLEOTIDE SEQUENCE [LARGE SCALE GENOMIC DNA]</scope>
    <source>
        <strain evidence="3 4">YIM 133296</strain>
    </source>
</reference>
<feature type="region of interest" description="Disordered" evidence="1">
    <location>
        <begin position="30"/>
        <end position="365"/>
    </location>
</feature>
<feature type="compositionally biased region" description="Basic and acidic residues" evidence="1">
    <location>
        <begin position="46"/>
        <end position="56"/>
    </location>
</feature>
<name>A0ABT6C714_9MICO</name>
<feature type="compositionally biased region" description="Pro residues" evidence="1">
    <location>
        <begin position="154"/>
        <end position="167"/>
    </location>
</feature>
<gene>
    <name evidence="3" type="ORF">P4R38_07715</name>
</gene>
<accession>A0ABT6C714</accession>
<evidence type="ECO:0000256" key="2">
    <source>
        <dbReference type="SAM" id="Phobius"/>
    </source>
</evidence>
<protein>
    <submittedName>
        <fullName evidence="3">Uncharacterized protein</fullName>
    </submittedName>
</protein>
<evidence type="ECO:0000313" key="3">
    <source>
        <dbReference type="EMBL" id="MDF8264122.1"/>
    </source>
</evidence>
<keyword evidence="2" id="KW-0812">Transmembrane</keyword>
<sequence>MDDKYWVWIAVIVVVLLVVGLLAVMAGRRARARNAVPERTAPATADRTRAERHQREATSAPGRRPGVDEASGSAATPTVRDKVSPAPRLRDDEGPPAAPSSREDDRSTTPGVGSLQHERPADVGRSDREAAPTPPEPHRTDDVPATSDAALASGPPPAGPPPPPPPSQAGAESPAAPVTPPPPPAPRPGTTPSPSPSPAPSPAVAPSPSVPEPSEPRNDRASGDTAAASTPDHPVEHQRGGARRVGQDFWQADDDGTAPSTPTAPTAPTAPTDGDTAGGGLRDRLTGEGGVRGRYERDGGWKDQAKHRADDLRERYERDGGWKDQAKGRADDLRDRYEREGGWRDRAKKGVEDLRRRADERRHPH</sequence>
<feature type="compositionally biased region" description="Basic and acidic residues" evidence="1">
    <location>
        <begin position="116"/>
        <end position="142"/>
    </location>
</feature>
<feature type="compositionally biased region" description="Basic and acidic residues" evidence="1">
    <location>
        <begin position="281"/>
        <end position="365"/>
    </location>
</feature>
<feature type="transmembrane region" description="Helical" evidence="2">
    <location>
        <begin position="6"/>
        <end position="26"/>
    </location>
</feature>
<comment type="caution">
    <text evidence="3">The sequence shown here is derived from an EMBL/GenBank/DDBJ whole genome shotgun (WGS) entry which is preliminary data.</text>
</comment>
<evidence type="ECO:0000313" key="4">
    <source>
        <dbReference type="Proteomes" id="UP001528912"/>
    </source>
</evidence>
<keyword evidence="4" id="KW-1185">Reference proteome</keyword>
<dbReference type="RefSeq" id="WP_277191731.1">
    <property type="nucleotide sequence ID" value="NZ_JAROAV010000024.1"/>
</dbReference>
<feature type="compositionally biased region" description="Low complexity" evidence="1">
    <location>
        <begin position="257"/>
        <end position="275"/>
    </location>
</feature>